<keyword evidence="6 7" id="KW-0472">Membrane</keyword>
<evidence type="ECO:0000256" key="7">
    <source>
        <dbReference type="SAM" id="Phobius"/>
    </source>
</evidence>
<feature type="domain" description="Acyltransferase 3" evidence="8">
    <location>
        <begin position="3"/>
        <end position="306"/>
    </location>
</feature>
<dbReference type="GO" id="GO:0016413">
    <property type="term" value="F:O-acetyltransferase activity"/>
    <property type="evidence" value="ECO:0007669"/>
    <property type="project" value="TreeGrafter"/>
</dbReference>
<dbReference type="PANTHER" id="PTHR40074:SF2">
    <property type="entry name" value="O-ACETYLTRANSFERASE WECH"/>
    <property type="match status" value="1"/>
</dbReference>
<feature type="transmembrane region" description="Helical" evidence="7">
    <location>
        <begin position="197"/>
        <end position="217"/>
    </location>
</feature>
<feature type="transmembrane region" description="Helical" evidence="7">
    <location>
        <begin position="289"/>
        <end position="306"/>
    </location>
</feature>
<feature type="transmembrane region" description="Helical" evidence="7">
    <location>
        <begin position="138"/>
        <end position="157"/>
    </location>
</feature>
<keyword evidence="9" id="KW-0808">Transferase</keyword>
<evidence type="ECO:0000256" key="1">
    <source>
        <dbReference type="ARBA" id="ARBA00004651"/>
    </source>
</evidence>
<accession>A0A6N2YHL7</accession>
<comment type="similarity">
    <text evidence="2">Belongs to the acyltransferase 3 family.</text>
</comment>
<organism evidence="9">
    <name type="scientific">Enterobacter agglomerans</name>
    <name type="common">Erwinia herbicola</name>
    <name type="synonym">Pantoea agglomerans</name>
    <dbReference type="NCBI Taxonomy" id="549"/>
    <lineage>
        <taxon>Bacteria</taxon>
        <taxon>Pseudomonadati</taxon>
        <taxon>Pseudomonadota</taxon>
        <taxon>Gammaproteobacteria</taxon>
        <taxon>Enterobacterales</taxon>
        <taxon>Erwiniaceae</taxon>
        <taxon>Pantoea</taxon>
        <taxon>Pantoea agglomerans group</taxon>
    </lineage>
</organism>
<gene>
    <name evidence="9" type="ORF">PALFYP105_02182</name>
</gene>
<evidence type="ECO:0000256" key="2">
    <source>
        <dbReference type="ARBA" id="ARBA00007400"/>
    </source>
</evidence>
<feature type="transmembrane region" description="Helical" evidence="7">
    <location>
        <begin position="229"/>
        <end position="249"/>
    </location>
</feature>
<evidence type="ECO:0000313" key="9">
    <source>
        <dbReference type="EMBL" id="VYT66381.1"/>
    </source>
</evidence>
<evidence type="ECO:0000259" key="8">
    <source>
        <dbReference type="Pfam" id="PF01757"/>
    </source>
</evidence>
<evidence type="ECO:0000256" key="5">
    <source>
        <dbReference type="ARBA" id="ARBA00022989"/>
    </source>
</evidence>
<protein>
    <submittedName>
        <fullName evidence="9">Acyltransferase family protein</fullName>
    </submittedName>
</protein>
<keyword evidence="4 7" id="KW-0812">Transmembrane</keyword>
<feature type="transmembrane region" description="Helical" evidence="7">
    <location>
        <begin position="38"/>
        <end position="55"/>
    </location>
</feature>
<feature type="transmembrane region" description="Helical" evidence="7">
    <location>
        <begin position="112"/>
        <end position="131"/>
    </location>
</feature>
<reference evidence="9" key="1">
    <citation type="submission" date="2019-11" db="EMBL/GenBank/DDBJ databases">
        <authorList>
            <person name="Feng L."/>
        </authorList>
    </citation>
    <scope>NUCLEOTIDE SEQUENCE</scope>
    <source>
        <strain evidence="9">PagglomeransLFYP105</strain>
    </source>
</reference>
<dbReference type="AlphaFoldDB" id="A0A6N2YHL7"/>
<keyword evidence="9" id="KW-0012">Acyltransferase</keyword>
<name>A0A6N2YHL7_ENTAG</name>
<keyword evidence="5 7" id="KW-1133">Transmembrane helix</keyword>
<feature type="transmembrane region" description="Helical" evidence="7">
    <location>
        <begin position="67"/>
        <end position="86"/>
    </location>
</feature>
<dbReference type="GO" id="GO:0009246">
    <property type="term" value="P:enterobacterial common antigen biosynthetic process"/>
    <property type="evidence" value="ECO:0007669"/>
    <property type="project" value="TreeGrafter"/>
</dbReference>
<feature type="transmembrane region" description="Helical" evidence="7">
    <location>
        <begin position="7"/>
        <end position="26"/>
    </location>
</feature>
<feature type="transmembrane region" description="Helical" evidence="7">
    <location>
        <begin position="163"/>
        <end position="185"/>
    </location>
</feature>
<evidence type="ECO:0000256" key="6">
    <source>
        <dbReference type="ARBA" id="ARBA00023136"/>
    </source>
</evidence>
<sequence>MRNNALDAAKLLACFFIIVVHVGNFPEMPQPFGELFRASSRWALPFFFLASGYLMGTSAHDDIGKKLNKLVSILFWSSMLYIPILYRMMQGDIWRIIGKVVSNDALHGGTFFHLWFLNALILGVILTNYFIKNVSVKISLFISTAILLACWYGDLVKSLHYDIYIFYALRTLIAFSLVYLGWFFSKSGILNNVSTRVSTSVIFLGIALMVVEVYGFGQMFNADMVERQFPLLAAPVSVALLSLCVNKNIGDNIFARLGRDYSLGVYLLHPFILYILTHDVGPYIGNNSMLKLMISFSSSIIILMIIKRIIPIAYRKLNGIGVK</sequence>
<keyword evidence="3" id="KW-1003">Cell membrane</keyword>
<evidence type="ECO:0000256" key="4">
    <source>
        <dbReference type="ARBA" id="ARBA00022692"/>
    </source>
</evidence>
<dbReference type="GO" id="GO:0005886">
    <property type="term" value="C:plasma membrane"/>
    <property type="evidence" value="ECO:0007669"/>
    <property type="project" value="UniProtKB-SubCell"/>
</dbReference>
<dbReference type="Pfam" id="PF01757">
    <property type="entry name" value="Acyl_transf_3"/>
    <property type="match status" value="1"/>
</dbReference>
<feature type="transmembrane region" description="Helical" evidence="7">
    <location>
        <begin position="261"/>
        <end position="277"/>
    </location>
</feature>
<comment type="subcellular location">
    <subcellularLocation>
        <location evidence="1">Cell membrane</location>
        <topology evidence="1">Multi-pass membrane protein</topology>
    </subcellularLocation>
</comment>
<proteinExistence type="inferred from homology"/>
<evidence type="ECO:0000256" key="3">
    <source>
        <dbReference type="ARBA" id="ARBA00022475"/>
    </source>
</evidence>
<dbReference type="InterPro" id="IPR002656">
    <property type="entry name" value="Acyl_transf_3_dom"/>
</dbReference>
<dbReference type="EMBL" id="CACRUS010000002">
    <property type="protein sequence ID" value="VYT66381.1"/>
    <property type="molecule type" value="Genomic_DNA"/>
</dbReference>
<dbReference type="PANTHER" id="PTHR40074">
    <property type="entry name" value="O-ACETYLTRANSFERASE WECH"/>
    <property type="match status" value="1"/>
</dbReference>